<dbReference type="GO" id="GO:0004674">
    <property type="term" value="F:protein serine/threonine kinase activity"/>
    <property type="evidence" value="ECO:0007669"/>
    <property type="project" value="UniProtKB-KW"/>
</dbReference>
<dbReference type="FunFam" id="2.90.10.10:FF:000004">
    <property type="entry name" value="G-type lectin S-receptor-like serine/threonine-protein kinase"/>
    <property type="match status" value="1"/>
</dbReference>
<keyword evidence="9" id="KW-1015">Disulfide bond</keyword>
<evidence type="ECO:0000313" key="17">
    <source>
        <dbReference type="EMBL" id="RVW12933.1"/>
    </source>
</evidence>
<dbReference type="PIRSF" id="PIRSF000641">
    <property type="entry name" value="SRK"/>
    <property type="match status" value="1"/>
</dbReference>
<evidence type="ECO:0000256" key="2">
    <source>
        <dbReference type="ARBA" id="ARBA00022475"/>
    </source>
</evidence>
<evidence type="ECO:0000259" key="15">
    <source>
        <dbReference type="PROSITE" id="PS50011"/>
    </source>
</evidence>
<organism evidence="17 18">
    <name type="scientific">Vitis vinifera</name>
    <name type="common">Grape</name>
    <dbReference type="NCBI Taxonomy" id="29760"/>
    <lineage>
        <taxon>Eukaryota</taxon>
        <taxon>Viridiplantae</taxon>
        <taxon>Streptophyta</taxon>
        <taxon>Embryophyta</taxon>
        <taxon>Tracheophyta</taxon>
        <taxon>Spermatophyta</taxon>
        <taxon>Magnoliopsida</taxon>
        <taxon>eudicotyledons</taxon>
        <taxon>Gunneridae</taxon>
        <taxon>Pentapetalae</taxon>
        <taxon>rosids</taxon>
        <taxon>Vitales</taxon>
        <taxon>Vitaceae</taxon>
        <taxon>Viteae</taxon>
        <taxon>Vitis</taxon>
    </lineage>
</organism>
<evidence type="ECO:0000256" key="7">
    <source>
        <dbReference type="ARBA" id="ARBA00022777"/>
    </source>
</evidence>
<feature type="domain" description="Bulb-type lectin" evidence="16">
    <location>
        <begin position="94"/>
        <end position="215"/>
    </location>
</feature>
<evidence type="ECO:0000256" key="10">
    <source>
        <dbReference type="ARBA" id="ARBA00023180"/>
    </source>
</evidence>
<keyword evidence="2" id="KW-1003">Cell membrane</keyword>
<reference evidence="17 18" key="1">
    <citation type="journal article" date="2018" name="PLoS Genet.">
        <title>Population sequencing reveals clonal diversity and ancestral inbreeding in the grapevine cultivar Chardonnay.</title>
        <authorList>
            <person name="Roach M.J."/>
            <person name="Johnson D.L."/>
            <person name="Bohlmann J."/>
            <person name="van Vuuren H.J."/>
            <person name="Jones S.J."/>
            <person name="Pretorius I.S."/>
            <person name="Schmidt S.A."/>
            <person name="Borneman A.R."/>
        </authorList>
    </citation>
    <scope>NUCLEOTIDE SEQUENCE [LARGE SCALE GENOMIC DNA]</scope>
    <source>
        <strain evidence="18">cv. Chardonnay</strain>
        <tissue evidence="17">Leaf</tissue>
    </source>
</reference>
<name>A0A438BPP2_VITVI</name>
<dbReference type="GO" id="GO:0005886">
    <property type="term" value="C:plasma membrane"/>
    <property type="evidence" value="ECO:0007669"/>
    <property type="project" value="UniProtKB-SubCell"/>
</dbReference>
<dbReference type="InterPro" id="IPR001245">
    <property type="entry name" value="Ser-Thr/Tyr_kinase_cat_dom"/>
</dbReference>
<dbReference type="Gene3D" id="3.30.200.20">
    <property type="entry name" value="Phosphorylase Kinase, domain 1"/>
    <property type="match status" value="1"/>
</dbReference>
<evidence type="ECO:0000256" key="8">
    <source>
        <dbReference type="ARBA" id="ARBA00022840"/>
    </source>
</evidence>
<dbReference type="GO" id="GO:0106310">
    <property type="term" value="F:protein serine kinase activity"/>
    <property type="evidence" value="ECO:0007669"/>
    <property type="project" value="RHEA"/>
</dbReference>
<keyword evidence="17" id="KW-0675">Receptor</keyword>
<keyword evidence="14" id="KW-1133">Transmembrane helix</keyword>
<gene>
    <name evidence="17" type="primary">VvCHDh000031_62</name>
    <name evidence="17" type="ORF">CK203_096853</name>
</gene>
<comment type="similarity">
    <text evidence="13">Belongs to the protein kinase superfamily. Ser/Thr protein kinase family.</text>
</comment>
<comment type="catalytic activity">
    <reaction evidence="11 13">
        <text>L-threonyl-[protein] + ATP = O-phospho-L-threonyl-[protein] + ADP + H(+)</text>
        <dbReference type="Rhea" id="RHEA:46608"/>
        <dbReference type="Rhea" id="RHEA-COMP:11060"/>
        <dbReference type="Rhea" id="RHEA-COMP:11605"/>
        <dbReference type="ChEBI" id="CHEBI:15378"/>
        <dbReference type="ChEBI" id="CHEBI:30013"/>
        <dbReference type="ChEBI" id="CHEBI:30616"/>
        <dbReference type="ChEBI" id="CHEBI:61977"/>
        <dbReference type="ChEBI" id="CHEBI:456216"/>
        <dbReference type="EC" id="2.7.11.1"/>
    </reaction>
</comment>
<dbReference type="FunFam" id="1.10.510.10:FF:000060">
    <property type="entry name" value="G-type lectin S-receptor-like serine/threonine-protein kinase"/>
    <property type="match status" value="1"/>
</dbReference>
<dbReference type="InterPro" id="IPR011009">
    <property type="entry name" value="Kinase-like_dom_sf"/>
</dbReference>
<dbReference type="CDD" id="cd00028">
    <property type="entry name" value="B_lectin"/>
    <property type="match status" value="1"/>
</dbReference>
<dbReference type="PROSITE" id="PS50011">
    <property type="entry name" value="PROTEIN_KINASE_DOM"/>
    <property type="match status" value="1"/>
</dbReference>
<dbReference type="SUPFAM" id="SSF51110">
    <property type="entry name" value="alpha-D-mannose-specific plant lectins"/>
    <property type="match status" value="1"/>
</dbReference>
<keyword evidence="3 13" id="KW-0723">Serine/threonine-protein kinase</keyword>
<dbReference type="PANTHER" id="PTHR27002:SF906">
    <property type="entry name" value="PROTEIN KINASE DOMAIN-CONTAINING PROTEIN"/>
    <property type="match status" value="1"/>
</dbReference>
<keyword evidence="5" id="KW-0732">Signal</keyword>
<evidence type="ECO:0000256" key="3">
    <source>
        <dbReference type="ARBA" id="ARBA00022527"/>
    </source>
</evidence>
<dbReference type="Proteomes" id="UP000288805">
    <property type="component" value="Unassembled WGS sequence"/>
</dbReference>
<dbReference type="FunFam" id="3.30.200.20:FF:000195">
    <property type="entry name" value="G-type lectin S-receptor-like serine/threonine-protein kinase"/>
    <property type="match status" value="1"/>
</dbReference>
<dbReference type="EC" id="2.7.11.1" evidence="13"/>
<keyword evidence="14" id="KW-0812">Transmembrane</keyword>
<keyword evidence="7 13" id="KW-0418">Kinase</keyword>
<evidence type="ECO:0000256" key="5">
    <source>
        <dbReference type="ARBA" id="ARBA00022729"/>
    </source>
</evidence>
<keyword evidence="8 13" id="KW-0067">ATP-binding</keyword>
<feature type="domain" description="Protein kinase" evidence="15">
    <location>
        <begin position="535"/>
        <end position="820"/>
    </location>
</feature>
<keyword evidence="17" id="KW-0430">Lectin</keyword>
<comment type="subcellular location">
    <subcellularLocation>
        <location evidence="1">Cell membrane</location>
        <topology evidence="1">Single-pass type I membrane protein</topology>
    </subcellularLocation>
</comment>
<dbReference type="InterPro" id="IPR000719">
    <property type="entry name" value="Prot_kinase_dom"/>
</dbReference>
<dbReference type="CDD" id="cd14066">
    <property type="entry name" value="STKc_IRAK"/>
    <property type="match status" value="1"/>
</dbReference>
<dbReference type="InterPro" id="IPR008271">
    <property type="entry name" value="Ser/Thr_kinase_AS"/>
</dbReference>
<dbReference type="Pfam" id="PF01453">
    <property type="entry name" value="B_lectin"/>
    <property type="match status" value="1"/>
</dbReference>
<evidence type="ECO:0000256" key="12">
    <source>
        <dbReference type="ARBA" id="ARBA00048679"/>
    </source>
</evidence>
<evidence type="ECO:0000256" key="1">
    <source>
        <dbReference type="ARBA" id="ARBA00004251"/>
    </source>
</evidence>
<keyword evidence="6 13" id="KW-0547">Nucleotide-binding</keyword>
<dbReference type="Pfam" id="PF07714">
    <property type="entry name" value="PK_Tyr_Ser-Thr"/>
    <property type="match status" value="1"/>
</dbReference>
<dbReference type="GO" id="GO:0030246">
    <property type="term" value="F:carbohydrate binding"/>
    <property type="evidence" value="ECO:0007669"/>
    <property type="project" value="UniProtKB-KW"/>
</dbReference>
<keyword evidence="4 13" id="KW-0808">Transferase</keyword>
<evidence type="ECO:0000256" key="11">
    <source>
        <dbReference type="ARBA" id="ARBA00047899"/>
    </source>
</evidence>
<dbReference type="EMBL" id="QGNW01002672">
    <property type="protein sequence ID" value="RVW12933.1"/>
    <property type="molecule type" value="Genomic_DNA"/>
</dbReference>
<dbReference type="SMART" id="SM00220">
    <property type="entry name" value="S_TKc"/>
    <property type="match status" value="1"/>
</dbReference>
<dbReference type="Pfam" id="PF00954">
    <property type="entry name" value="S_locus_glycop"/>
    <property type="match status" value="1"/>
</dbReference>
<dbReference type="Gene3D" id="1.10.510.10">
    <property type="entry name" value="Transferase(Phosphotransferase) domain 1"/>
    <property type="match status" value="1"/>
</dbReference>
<dbReference type="GO" id="GO:0048544">
    <property type="term" value="P:recognition of pollen"/>
    <property type="evidence" value="ECO:0007669"/>
    <property type="project" value="InterPro"/>
</dbReference>
<evidence type="ECO:0000259" key="16">
    <source>
        <dbReference type="PROSITE" id="PS50927"/>
    </source>
</evidence>
<dbReference type="CDD" id="cd00054">
    <property type="entry name" value="EGF_CA"/>
    <property type="match status" value="1"/>
</dbReference>
<protein>
    <recommendedName>
        <fullName evidence="13">Receptor-like serine/threonine-protein kinase</fullName>
        <ecNumber evidence="13">2.7.11.1</ecNumber>
    </recommendedName>
</protein>
<proteinExistence type="inferred from homology"/>
<dbReference type="Gene3D" id="2.90.10.10">
    <property type="entry name" value="Bulb-type lectin domain"/>
    <property type="match status" value="1"/>
</dbReference>
<dbReference type="PANTHER" id="PTHR27002">
    <property type="entry name" value="RECEPTOR-LIKE SERINE/THREONINE-PROTEIN KINASE SD1-8"/>
    <property type="match status" value="1"/>
</dbReference>
<evidence type="ECO:0000256" key="9">
    <source>
        <dbReference type="ARBA" id="ARBA00023157"/>
    </source>
</evidence>
<dbReference type="InterPro" id="IPR036426">
    <property type="entry name" value="Bulb-type_lectin_dom_sf"/>
</dbReference>
<sequence>MCPSLAVAGSTSDFKRCRKLNLDVGEDDQHWIPSPMMTVTDKHICGGEKGKYKENWKAPKISATFYLGTPMDALVRVVVIFTYVFSLLRISIGVDTITVNQLITDAETITSAGGSFELGFFSLANSKHRYLGIRYKKVSNRAVVWVANRENPLNDSSGVLKVTSQGILVVLDGANKTLWSSTSSRPAQNPNAQLLDTGNLVIKNGNDGNPENFLWQSFDYPCNTLLPGMKLGWNKVTGLDRYLSSWKSADDPSIGTFTYGIDPSGSPQIFVRNGSAVTFRSGPWNGIRFSGYPHFTPNPVYTYDFVLNEKEIYFIYYLVNSSLLMRLVLTPDGYAQRFTWIDEKGKWVKYSSVQNDDCDNYALCGANGICKIDQSPKCECMKGFRPRSQSNWDMADWSNGCVRSTPLDCQKGDGFRRGSGCLLWFGNLTDIREFAENGQELHVRMSASESDDFSSTNSSSKKKQKQVIVISISITGIVLLILVLTWYMLKKMKQQLKRKGYMEHNSDGGETSEGQERLELPLFELATLLNATNNFSSDNKLGEGGFGPVYKGILEDGEEIAVKRLSKTSRQGLKEFKNEVESIAKLQHRNLVKLLGCCTCRREKMLIYEYLPNKSLDLFIFDQMRGIVLDWPKRFLIINGIARGLLYLHQDSRLRIIHRDLKAENVLLDNDMNPKISDFGIARSFGGNEPGASTTRVAGTLGYMSPEYASEGLYSTKSDVYSFGVLVLEIVSGKRNRGFSHPDHDLNLLGHAWTLYIEGGSLEFIDASIVNTYNLSEVLRSINVGLLCVQRFPDDRPSMHSVVLMLSSEGALPRPKEPCFFTDMSMMEVNSSSGSHTAITQLEAR</sequence>
<accession>A0A438BPP2</accession>
<dbReference type="PROSITE" id="PS50927">
    <property type="entry name" value="BULB_LECTIN"/>
    <property type="match status" value="1"/>
</dbReference>
<dbReference type="SMART" id="SM00108">
    <property type="entry name" value="B_lectin"/>
    <property type="match status" value="1"/>
</dbReference>
<dbReference type="GO" id="GO:0005524">
    <property type="term" value="F:ATP binding"/>
    <property type="evidence" value="ECO:0007669"/>
    <property type="project" value="UniProtKB-KW"/>
</dbReference>
<evidence type="ECO:0000256" key="6">
    <source>
        <dbReference type="ARBA" id="ARBA00022741"/>
    </source>
</evidence>
<feature type="transmembrane region" description="Helical" evidence="14">
    <location>
        <begin position="467"/>
        <end position="489"/>
    </location>
</feature>
<dbReference type="AlphaFoldDB" id="A0A438BPP2"/>
<evidence type="ECO:0000256" key="4">
    <source>
        <dbReference type="ARBA" id="ARBA00022679"/>
    </source>
</evidence>
<keyword evidence="10" id="KW-0325">Glycoprotein</keyword>
<evidence type="ECO:0000256" key="13">
    <source>
        <dbReference type="PIRNR" id="PIRNR000641"/>
    </source>
</evidence>
<dbReference type="PROSITE" id="PS00108">
    <property type="entry name" value="PROTEIN_KINASE_ST"/>
    <property type="match status" value="1"/>
</dbReference>
<keyword evidence="14" id="KW-0472">Membrane</keyword>
<comment type="catalytic activity">
    <reaction evidence="12 13">
        <text>L-seryl-[protein] + ATP = O-phospho-L-seryl-[protein] + ADP + H(+)</text>
        <dbReference type="Rhea" id="RHEA:17989"/>
        <dbReference type="Rhea" id="RHEA-COMP:9863"/>
        <dbReference type="Rhea" id="RHEA-COMP:11604"/>
        <dbReference type="ChEBI" id="CHEBI:15378"/>
        <dbReference type="ChEBI" id="CHEBI:29999"/>
        <dbReference type="ChEBI" id="CHEBI:30616"/>
        <dbReference type="ChEBI" id="CHEBI:83421"/>
        <dbReference type="ChEBI" id="CHEBI:456216"/>
        <dbReference type="EC" id="2.7.11.1"/>
    </reaction>
</comment>
<dbReference type="InterPro" id="IPR000858">
    <property type="entry name" value="S_locus_glycoprot_dom"/>
</dbReference>
<dbReference type="InterPro" id="IPR001480">
    <property type="entry name" value="Bulb-type_lectin_dom"/>
</dbReference>
<evidence type="ECO:0000313" key="18">
    <source>
        <dbReference type="Proteomes" id="UP000288805"/>
    </source>
</evidence>
<dbReference type="SUPFAM" id="SSF56112">
    <property type="entry name" value="Protein kinase-like (PK-like)"/>
    <property type="match status" value="1"/>
</dbReference>
<dbReference type="InterPro" id="IPR024171">
    <property type="entry name" value="SRK-like_kinase"/>
</dbReference>
<evidence type="ECO:0000256" key="14">
    <source>
        <dbReference type="SAM" id="Phobius"/>
    </source>
</evidence>
<comment type="caution">
    <text evidence="17">The sequence shown here is derived from an EMBL/GenBank/DDBJ whole genome shotgun (WGS) entry which is preliminary data.</text>
</comment>